<dbReference type="InterPro" id="IPR003439">
    <property type="entry name" value="ABC_transporter-like_ATP-bd"/>
</dbReference>
<dbReference type="SUPFAM" id="SSF52540">
    <property type="entry name" value="P-loop containing nucleoside triphosphate hydrolases"/>
    <property type="match status" value="1"/>
</dbReference>
<comment type="caution">
    <text evidence="3">The sequence shown here is derived from an EMBL/GenBank/DDBJ whole genome shotgun (WGS) entry which is preliminary data.</text>
</comment>
<name>A0ABQ3DE73_9ACTN</name>
<protein>
    <recommendedName>
        <fullName evidence="2">ABC transporter domain-containing protein</fullName>
    </recommendedName>
</protein>
<gene>
    <name evidence="3" type="ORF">GCM10010345_79840</name>
</gene>
<dbReference type="Pfam" id="PF00005">
    <property type="entry name" value="ABC_tran"/>
    <property type="match status" value="1"/>
</dbReference>
<dbReference type="InterPro" id="IPR015854">
    <property type="entry name" value="ABC_transpr_LolD-like"/>
</dbReference>
<dbReference type="PROSITE" id="PS50893">
    <property type="entry name" value="ABC_TRANSPORTER_2"/>
    <property type="match status" value="1"/>
</dbReference>
<feature type="domain" description="ABC transporter" evidence="2">
    <location>
        <begin position="24"/>
        <end position="216"/>
    </location>
</feature>
<dbReference type="PANTHER" id="PTHR24220:SF86">
    <property type="entry name" value="ABC TRANSPORTER ABCH.1"/>
    <property type="match status" value="1"/>
</dbReference>
<dbReference type="Proteomes" id="UP000653644">
    <property type="component" value="Unassembled WGS sequence"/>
</dbReference>
<dbReference type="EMBL" id="BMVN01000050">
    <property type="protein sequence ID" value="GHA63695.1"/>
    <property type="molecule type" value="Genomic_DNA"/>
</dbReference>
<keyword evidence="4" id="KW-1185">Reference proteome</keyword>
<accession>A0ABQ3DE73</accession>
<organism evidence="3 4">
    <name type="scientific">Streptomyces canarius</name>
    <dbReference type="NCBI Taxonomy" id="285453"/>
    <lineage>
        <taxon>Bacteria</taxon>
        <taxon>Bacillati</taxon>
        <taxon>Actinomycetota</taxon>
        <taxon>Actinomycetes</taxon>
        <taxon>Kitasatosporales</taxon>
        <taxon>Streptomycetaceae</taxon>
        <taxon>Streptomyces</taxon>
    </lineage>
</organism>
<evidence type="ECO:0000313" key="4">
    <source>
        <dbReference type="Proteomes" id="UP000653644"/>
    </source>
</evidence>
<evidence type="ECO:0000259" key="2">
    <source>
        <dbReference type="PROSITE" id="PS50893"/>
    </source>
</evidence>
<feature type="region of interest" description="Disordered" evidence="1">
    <location>
        <begin position="1"/>
        <end position="20"/>
    </location>
</feature>
<reference evidence="4" key="1">
    <citation type="journal article" date="2019" name="Int. J. Syst. Evol. Microbiol.">
        <title>The Global Catalogue of Microorganisms (GCM) 10K type strain sequencing project: providing services to taxonomists for standard genome sequencing and annotation.</title>
        <authorList>
            <consortium name="The Broad Institute Genomics Platform"/>
            <consortium name="The Broad Institute Genome Sequencing Center for Infectious Disease"/>
            <person name="Wu L."/>
            <person name="Ma J."/>
        </authorList>
    </citation>
    <scope>NUCLEOTIDE SEQUENCE [LARGE SCALE GENOMIC DNA]</scope>
    <source>
        <strain evidence="4">JCM 4733</strain>
    </source>
</reference>
<proteinExistence type="predicted"/>
<dbReference type="InterPro" id="IPR027417">
    <property type="entry name" value="P-loop_NTPase"/>
</dbReference>
<dbReference type="Gene3D" id="3.40.50.300">
    <property type="entry name" value="P-loop containing nucleotide triphosphate hydrolases"/>
    <property type="match status" value="1"/>
</dbReference>
<evidence type="ECO:0000313" key="3">
    <source>
        <dbReference type="EMBL" id="GHA63695.1"/>
    </source>
</evidence>
<dbReference type="PANTHER" id="PTHR24220">
    <property type="entry name" value="IMPORT ATP-BINDING PROTEIN"/>
    <property type="match status" value="1"/>
</dbReference>
<sequence length="216" mass="23315">MTRRTPAPASALPRDEAPDPDAVIRLDSVGRVFDADPPVHALREVDLTVRRGEHLSVVGPSGSGKSTLLNILGLLDRPSSGAYWLDGVRTDALADPERTALRGSRIGFVFRSFPLLPYRTVDENVMLAEVHRTPHPDRGRGFRRERAREVLARVGLAHRSGSLPGRLPAASGSGWPSPARCSASPHCCCATSRPATSTAGTPHRCWSSSTCSRRRA</sequence>
<evidence type="ECO:0000256" key="1">
    <source>
        <dbReference type="SAM" id="MobiDB-lite"/>
    </source>
</evidence>